<reference evidence="2" key="1">
    <citation type="submission" date="2020-02" db="EMBL/GenBank/DDBJ databases">
        <authorList>
            <person name="Meier V. D."/>
        </authorList>
    </citation>
    <scope>NUCLEOTIDE SEQUENCE</scope>
    <source>
        <strain evidence="2">AVDCRST_MAG20</strain>
    </source>
</reference>
<proteinExistence type="predicted"/>
<feature type="compositionally biased region" description="Basic residues" evidence="1">
    <location>
        <begin position="19"/>
        <end position="29"/>
    </location>
</feature>
<organism evidence="2">
    <name type="scientific">uncultured Acidimicrobiales bacterium</name>
    <dbReference type="NCBI Taxonomy" id="310071"/>
    <lineage>
        <taxon>Bacteria</taxon>
        <taxon>Bacillati</taxon>
        <taxon>Actinomycetota</taxon>
        <taxon>Acidimicrobiia</taxon>
        <taxon>Acidimicrobiales</taxon>
        <taxon>environmental samples</taxon>
    </lineage>
</organism>
<feature type="non-terminal residue" evidence="2">
    <location>
        <position position="1"/>
    </location>
</feature>
<feature type="compositionally biased region" description="Basic residues" evidence="1">
    <location>
        <begin position="70"/>
        <end position="102"/>
    </location>
</feature>
<feature type="compositionally biased region" description="Basic residues" evidence="1">
    <location>
        <begin position="228"/>
        <end position="238"/>
    </location>
</feature>
<sequence>ERARDHAGGRTPLGDGQRRRGPRPPRLHRQPGDDAPPRRGAGRRRVHRRDAPAAGARHHHRGHDDDHVGRLVRCRSGRVRRPGPTLSHRRRRRAVHGRHAHRLVGGPTPGGGRDRLHQPRHRRPRARGQGDGHPHARRRGDGVAGHRLRHRRPRGARVGLRGHPAGLCAVALRGARRAAAAPPRHHLSRAAPHEHRRPRGRTGQQRPPRRLGERPGGAGHARAELPRGHARLRQGAHRRAVDRLHPQGHRCL</sequence>
<protein>
    <submittedName>
        <fullName evidence="2">Putative esterase/lipase</fullName>
    </submittedName>
</protein>
<evidence type="ECO:0000313" key="2">
    <source>
        <dbReference type="EMBL" id="CAA9209813.1"/>
    </source>
</evidence>
<evidence type="ECO:0000256" key="1">
    <source>
        <dbReference type="SAM" id="MobiDB-lite"/>
    </source>
</evidence>
<name>A0A6J4H0L5_9ACTN</name>
<accession>A0A6J4H0L5</accession>
<gene>
    <name evidence="2" type="ORF">AVDCRST_MAG20-136</name>
</gene>
<feature type="region of interest" description="Disordered" evidence="1">
    <location>
        <begin position="177"/>
        <end position="252"/>
    </location>
</feature>
<feature type="compositionally biased region" description="Basic residues" evidence="1">
    <location>
        <begin position="146"/>
        <end position="155"/>
    </location>
</feature>
<dbReference type="AlphaFoldDB" id="A0A6J4H0L5"/>
<dbReference type="EMBL" id="CADCSY010000005">
    <property type="protein sequence ID" value="CAA9209813.1"/>
    <property type="molecule type" value="Genomic_DNA"/>
</dbReference>
<feature type="region of interest" description="Disordered" evidence="1">
    <location>
        <begin position="1"/>
        <end position="160"/>
    </location>
</feature>
<feature type="compositionally biased region" description="Basic residues" evidence="1">
    <location>
        <begin position="183"/>
        <end position="200"/>
    </location>
</feature>
<feature type="non-terminal residue" evidence="2">
    <location>
        <position position="252"/>
    </location>
</feature>